<dbReference type="AlphaFoldDB" id="A0A2X4XFQ6"/>
<dbReference type="RefSeq" id="WP_169848846.1">
    <property type="nucleotide sequence ID" value="NZ_JAFBBL010000001.1"/>
</dbReference>
<accession>A0A2X4XFQ6</accession>
<keyword evidence="2" id="KW-1185">Reference proteome</keyword>
<reference evidence="1 2" key="1">
    <citation type="submission" date="2018-06" db="EMBL/GenBank/DDBJ databases">
        <authorList>
            <consortium name="Pathogen Informatics"/>
            <person name="Doyle S."/>
        </authorList>
    </citation>
    <scope>NUCLEOTIDE SEQUENCE [LARGE SCALE GENOMIC DNA]</scope>
    <source>
        <strain evidence="1 2">NCTC10994</strain>
    </source>
</reference>
<dbReference type="Proteomes" id="UP000249091">
    <property type="component" value="Chromosome 1"/>
</dbReference>
<dbReference type="EMBL" id="LS483468">
    <property type="protein sequence ID" value="SQI38735.1"/>
    <property type="molecule type" value="Genomic_DNA"/>
</dbReference>
<dbReference type="STRING" id="1219011.GCA_001895045_01429"/>
<protein>
    <submittedName>
        <fullName evidence="1">Uncharacterized protein</fullName>
    </submittedName>
</protein>
<gene>
    <name evidence="1" type="ORF">NCTC10994_03979</name>
</gene>
<sequence>MISINIYAAAAPVVARAAFAAVPRTWRRRAAAFSSVAGRLVGTPTR</sequence>
<organism evidence="1 2">
    <name type="scientific">Rhodococcus coprophilus</name>
    <dbReference type="NCBI Taxonomy" id="38310"/>
    <lineage>
        <taxon>Bacteria</taxon>
        <taxon>Bacillati</taxon>
        <taxon>Actinomycetota</taxon>
        <taxon>Actinomycetes</taxon>
        <taxon>Mycobacteriales</taxon>
        <taxon>Nocardiaceae</taxon>
        <taxon>Rhodococcus</taxon>
    </lineage>
</organism>
<evidence type="ECO:0000313" key="2">
    <source>
        <dbReference type="Proteomes" id="UP000249091"/>
    </source>
</evidence>
<proteinExistence type="predicted"/>
<evidence type="ECO:0000313" key="1">
    <source>
        <dbReference type="EMBL" id="SQI38735.1"/>
    </source>
</evidence>
<dbReference type="KEGG" id="rcr:NCTC10994_03979"/>
<name>A0A2X4XFQ6_9NOCA</name>